<feature type="compositionally biased region" description="Basic and acidic residues" evidence="11">
    <location>
        <begin position="56"/>
        <end position="66"/>
    </location>
</feature>
<accession>A0ABT3N3R7</accession>
<sequence length="219" mass="24098">MWPLLHKPRTSFSGLILLAALLVNLLLVSLIYTLTMSSDITQMKRPTLAQVYFSTDRPEPSEEKLPETLLSSAPTTASSPPPPPLTLSLSTALDASVSIPDLTVPDLDINTSINSPVFAFNAFDNNPGSSMSSKISMAQVVFQMPPTYPMAAKQKGIEGHVTLDLAINPDGRVEGLKVVEESPPGIFYRSASRAVRRWRFVSPEATEWQRIVIRYELEK</sequence>
<dbReference type="Pfam" id="PF03544">
    <property type="entry name" value="TonB_C"/>
    <property type="match status" value="1"/>
</dbReference>
<evidence type="ECO:0000256" key="11">
    <source>
        <dbReference type="SAM" id="MobiDB-lite"/>
    </source>
</evidence>
<evidence type="ECO:0000256" key="2">
    <source>
        <dbReference type="ARBA" id="ARBA00006555"/>
    </source>
</evidence>
<gene>
    <name evidence="13" type="ORF">NX722_27335</name>
</gene>
<dbReference type="EMBL" id="JAPFCC010000001">
    <property type="protein sequence ID" value="MCW7556277.1"/>
    <property type="molecule type" value="Genomic_DNA"/>
</dbReference>
<comment type="function">
    <text evidence="10">Interacts with outer membrane receptor proteins that carry out high-affinity binding and energy dependent uptake into the periplasmic space of specific substrates. It could act to transduce energy from the cytoplasmic membrane to specific energy-requiring processes in the outer membrane, resulting in the release into the periplasm of ligands bound by these outer membrane proteins.</text>
</comment>
<feature type="domain" description="TonB C-terminal" evidence="12">
    <location>
        <begin position="133"/>
        <end position="219"/>
    </location>
</feature>
<dbReference type="RefSeq" id="WP_262565971.1">
    <property type="nucleotide sequence ID" value="NZ_JAPFCC010000001.1"/>
</dbReference>
<dbReference type="PANTHER" id="PTHR33446">
    <property type="entry name" value="PROTEIN TONB-RELATED"/>
    <property type="match status" value="1"/>
</dbReference>
<proteinExistence type="inferred from homology"/>
<dbReference type="PROSITE" id="PS52015">
    <property type="entry name" value="TONB_CTD"/>
    <property type="match status" value="1"/>
</dbReference>
<evidence type="ECO:0000256" key="10">
    <source>
        <dbReference type="RuleBase" id="RU362123"/>
    </source>
</evidence>
<keyword evidence="10" id="KW-0735">Signal-anchor</keyword>
<organism evidence="13 14">
    <name type="scientific">Endozoicomonas gorgoniicola</name>
    <dbReference type="NCBI Taxonomy" id="1234144"/>
    <lineage>
        <taxon>Bacteria</taxon>
        <taxon>Pseudomonadati</taxon>
        <taxon>Pseudomonadota</taxon>
        <taxon>Gammaproteobacteria</taxon>
        <taxon>Oceanospirillales</taxon>
        <taxon>Endozoicomonadaceae</taxon>
        <taxon>Endozoicomonas</taxon>
    </lineage>
</organism>
<name>A0ABT3N3R7_9GAMM</name>
<dbReference type="SUPFAM" id="SSF74653">
    <property type="entry name" value="TolA/TonB C-terminal domain"/>
    <property type="match status" value="1"/>
</dbReference>
<dbReference type="InterPro" id="IPR006260">
    <property type="entry name" value="TonB/TolA_C"/>
</dbReference>
<keyword evidence="5 10" id="KW-0997">Cell inner membrane</keyword>
<keyword evidence="6 10" id="KW-0812">Transmembrane</keyword>
<keyword evidence="8 10" id="KW-1133">Transmembrane helix</keyword>
<evidence type="ECO:0000256" key="4">
    <source>
        <dbReference type="ARBA" id="ARBA00022475"/>
    </source>
</evidence>
<evidence type="ECO:0000256" key="8">
    <source>
        <dbReference type="ARBA" id="ARBA00022989"/>
    </source>
</evidence>
<keyword evidence="3 10" id="KW-0813">Transport</keyword>
<evidence type="ECO:0000256" key="3">
    <source>
        <dbReference type="ARBA" id="ARBA00022448"/>
    </source>
</evidence>
<reference evidence="13 14" key="1">
    <citation type="submission" date="2022-10" db="EMBL/GenBank/DDBJ databases">
        <title>High-quality genome sequences of two octocoral-associated bacteria, Endozoicomonas euniceicola EF212 and Endozoicomonas gorgoniicola PS125.</title>
        <authorList>
            <person name="Chiou Y.-J."/>
            <person name="Chen Y.-H."/>
        </authorList>
    </citation>
    <scope>NUCLEOTIDE SEQUENCE [LARGE SCALE GENOMIC DNA]</scope>
    <source>
        <strain evidence="13 14">PS125</strain>
    </source>
</reference>
<evidence type="ECO:0000259" key="12">
    <source>
        <dbReference type="PROSITE" id="PS52015"/>
    </source>
</evidence>
<feature type="region of interest" description="Disordered" evidence="11">
    <location>
        <begin position="55"/>
        <end position="84"/>
    </location>
</feature>
<feature type="compositionally biased region" description="Low complexity" evidence="11">
    <location>
        <begin position="68"/>
        <end position="78"/>
    </location>
</feature>
<evidence type="ECO:0000256" key="6">
    <source>
        <dbReference type="ARBA" id="ARBA00022692"/>
    </source>
</evidence>
<keyword evidence="9 10" id="KW-0472">Membrane</keyword>
<evidence type="ECO:0000313" key="14">
    <source>
        <dbReference type="Proteomes" id="UP001209854"/>
    </source>
</evidence>
<dbReference type="InterPro" id="IPR051045">
    <property type="entry name" value="TonB-dependent_transducer"/>
</dbReference>
<evidence type="ECO:0000256" key="9">
    <source>
        <dbReference type="ARBA" id="ARBA00023136"/>
    </source>
</evidence>
<dbReference type="InterPro" id="IPR003538">
    <property type="entry name" value="TonB"/>
</dbReference>
<dbReference type="PRINTS" id="PR01374">
    <property type="entry name" value="TONBPROTEIN"/>
</dbReference>
<dbReference type="InterPro" id="IPR037682">
    <property type="entry name" value="TonB_C"/>
</dbReference>
<keyword evidence="14" id="KW-1185">Reference proteome</keyword>
<evidence type="ECO:0000256" key="5">
    <source>
        <dbReference type="ARBA" id="ARBA00022519"/>
    </source>
</evidence>
<comment type="caution">
    <text evidence="13">The sequence shown here is derived from an EMBL/GenBank/DDBJ whole genome shotgun (WGS) entry which is preliminary data.</text>
</comment>
<protein>
    <recommendedName>
        <fullName evidence="10">Protein TonB</fullName>
    </recommendedName>
</protein>
<evidence type="ECO:0000256" key="7">
    <source>
        <dbReference type="ARBA" id="ARBA00022927"/>
    </source>
</evidence>
<dbReference type="Proteomes" id="UP001209854">
    <property type="component" value="Unassembled WGS sequence"/>
</dbReference>
<keyword evidence="4 10" id="KW-1003">Cell membrane</keyword>
<comment type="subcellular location">
    <subcellularLocation>
        <location evidence="1 10">Cell inner membrane</location>
        <topology evidence="1 10">Single-pass membrane protein</topology>
        <orientation evidence="1 10">Periplasmic side</orientation>
    </subcellularLocation>
</comment>
<feature type="transmembrane region" description="Helical" evidence="10">
    <location>
        <begin position="12"/>
        <end position="35"/>
    </location>
</feature>
<dbReference type="NCBIfam" id="TIGR01352">
    <property type="entry name" value="tonB_Cterm"/>
    <property type="match status" value="1"/>
</dbReference>
<dbReference type="Gene3D" id="3.30.2420.10">
    <property type="entry name" value="TonB"/>
    <property type="match status" value="1"/>
</dbReference>
<keyword evidence="7 10" id="KW-0653">Protein transport</keyword>
<evidence type="ECO:0000313" key="13">
    <source>
        <dbReference type="EMBL" id="MCW7556277.1"/>
    </source>
</evidence>
<evidence type="ECO:0000256" key="1">
    <source>
        <dbReference type="ARBA" id="ARBA00004383"/>
    </source>
</evidence>
<comment type="similarity">
    <text evidence="2 10">Belongs to the TonB family.</text>
</comment>